<dbReference type="InterPro" id="IPR046349">
    <property type="entry name" value="C1-like_sf"/>
</dbReference>
<dbReference type="OMA" id="ICRTRFE"/>
<evidence type="ECO:0000256" key="1">
    <source>
        <dbReference type="ARBA" id="ARBA00022737"/>
    </source>
</evidence>
<dbReference type="SUPFAM" id="SSF57889">
    <property type="entry name" value="Cysteine-rich domain"/>
    <property type="match status" value="3"/>
</dbReference>
<proteinExistence type="predicted"/>
<evidence type="ECO:0000259" key="2">
    <source>
        <dbReference type="Pfam" id="PF03107"/>
    </source>
</evidence>
<feature type="domain" description="DC1" evidence="2">
    <location>
        <begin position="130"/>
        <end position="174"/>
    </location>
</feature>
<evidence type="ECO:0000313" key="3">
    <source>
        <dbReference type="EMBL" id="OTG04127.1"/>
    </source>
</evidence>
<dbReference type="InterPro" id="IPR013083">
    <property type="entry name" value="Znf_RING/FYVE/PHD"/>
</dbReference>
<feature type="domain" description="DC1" evidence="2">
    <location>
        <begin position="242"/>
        <end position="292"/>
    </location>
</feature>
<dbReference type="Gene3D" id="3.30.40.10">
    <property type="entry name" value="Zinc/RING finger domain, C3HC4 (zinc finger)"/>
    <property type="match status" value="1"/>
</dbReference>
<organism evidence="3 4">
    <name type="scientific">Helianthus annuus</name>
    <name type="common">Common sunflower</name>
    <dbReference type="NCBI Taxonomy" id="4232"/>
    <lineage>
        <taxon>Eukaryota</taxon>
        <taxon>Viridiplantae</taxon>
        <taxon>Streptophyta</taxon>
        <taxon>Embryophyta</taxon>
        <taxon>Tracheophyta</taxon>
        <taxon>Spermatophyta</taxon>
        <taxon>Magnoliopsida</taxon>
        <taxon>eudicotyledons</taxon>
        <taxon>Gunneridae</taxon>
        <taxon>Pentapetalae</taxon>
        <taxon>asterids</taxon>
        <taxon>campanulids</taxon>
        <taxon>Asterales</taxon>
        <taxon>Asteraceae</taxon>
        <taxon>Asteroideae</taxon>
        <taxon>Heliantheae alliance</taxon>
        <taxon>Heliantheae</taxon>
        <taxon>Helianthus</taxon>
    </lineage>
</organism>
<reference evidence="4" key="1">
    <citation type="journal article" date="2017" name="Nature">
        <title>The sunflower genome provides insights into oil metabolism, flowering and Asterid evolution.</title>
        <authorList>
            <person name="Badouin H."/>
            <person name="Gouzy J."/>
            <person name="Grassa C.J."/>
            <person name="Murat F."/>
            <person name="Staton S.E."/>
            <person name="Cottret L."/>
            <person name="Lelandais-Briere C."/>
            <person name="Owens G.L."/>
            <person name="Carrere S."/>
            <person name="Mayjonade B."/>
            <person name="Legrand L."/>
            <person name="Gill N."/>
            <person name="Kane N.C."/>
            <person name="Bowers J.E."/>
            <person name="Hubner S."/>
            <person name="Bellec A."/>
            <person name="Berard A."/>
            <person name="Berges H."/>
            <person name="Blanchet N."/>
            <person name="Boniface M.C."/>
            <person name="Brunel D."/>
            <person name="Catrice O."/>
            <person name="Chaidir N."/>
            <person name="Claudel C."/>
            <person name="Donnadieu C."/>
            <person name="Faraut T."/>
            <person name="Fievet G."/>
            <person name="Helmstetter N."/>
            <person name="King M."/>
            <person name="Knapp S.J."/>
            <person name="Lai Z."/>
            <person name="Le Paslier M.C."/>
            <person name="Lippi Y."/>
            <person name="Lorenzon L."/>
            <person name="Mandel J.R."/>
            <person name="Marage G."/>
            <person name="Marchand G."/>
            <person name="Marquand E."/>
            <person name="Bret-Mestries E."/>
            <person name="Morien E."/>
            <person name="Nambeesan S."/>
            <person name="Nguyen T."/>
            <person name="Pegot-Espagnet P."/>
            <person name="Pouilly N."/>
            <person name="Raftis F."/>
            <person name="Sallet E."/>
            <person name="Schiex T."/>
            <person name="Thomas J."/>
            <person name="Vandecasteele C."/>
            <person name="Vares D."/>
            <person name="Vear F."/>
            <person name="Vautrin S."/>
            <person name="Crespi M."/>
            <person name="Mangin B."/>
            <person name="Burke J.M."/>
            <person name="Salse J."/>
            <person name="Munos S."/>
            <person name="Vincourt P."/>
            <person name="Rieseberg L.H."/>
            <person name="Langlade N.B."/>
        </authorList>
    </citation>
    <scope>NUCLEOTIDE SEQUENCE [LARGE SCALE GENOMIC DNA]</scope>
    <source>
        <strain evidence="4">cv. SF193</strain>
    </source>
</reference>
<gene>
    <name evidence="3" type="ORF">HannXRQ_Chr12g0358881</name>
</gene>
<sequence>MLYISAPRPITIEELEDDHDVLRLPLSEQNYNKVRDFFFKERNYESSITDHNIHEHPLILVEAQCNDITTMTQNDASCNACLIPIETTMSFYKCKFNGQGCNFLLHEWCTRLPPEIKGHKYYTGQKYLQEHTLLLSPKPAREFIGFMCDVCRRHSNGFAYSCVQCSYTMDVWCAFTRAKIIHKSHPNHLLSRNYGFASEDDYCRMCLSGFTADGNISFGCDACEFHLHAGCAMLLPETIRHRYDKHPLSLAYSPIENHEGDYFCEVCEEEFNPNASFYHCHECVQSIHTTCAPILLPRSKPYLYGGLSVLRVREKERGIYKPEYHPHPLSFRFLAGTSEGYCTCGSKVISDFMFDCSECGMVSVSGAGEWSHRSVTTPW</sequence>
<dbReference type="InterPro" id="IPR004146">
    <property type="entry name" value="DC1"/>
</dbReference>
<feature type="domain" description="DC1" evidence="2">
    <location>
        <begin position="53"/>
        <end position="109"/>
    </location>
</feature>
<dbReference type="Proteomes" id="UP000215914">
    <property type="component" value="Chromosome 12"/>
</dbReference>
<keyword evidence="1" id="KW-0677">Repeat</keyword>
<evidence type="ECO:0000313" key="4">
    <source>
        <dbReference type="Proteomes" id="UP000215914"/>
    </source>
</evidence>
<dbReference type="Pfam" id="PF03107">
    <property type="entry name" value="C1_2"/>
    <property type="match status" value="3"/>
</dbReference>
<dbReference type="EMBL" id="CM007901">
    <property type="protein sequence ID" value="OTG04127.1"/>
    <property type="molecule type" value="Genomic_DNA"/>
</dbReference>
<dbReference type="PANTHER" id="PTHR32410">
    <property type="entry name" value="CYSTEINE/HISTIDINE-RICH C1 DOMAIN FAMILY PROTEIN"/>
    <property type="match status" value="1"/>
</dbReference>
<dbReference type="InterPro" id="IPR053192">
    <property type="entry name" value="Vacuole_Formation_Reg"/>
</dbReference>
<protein>
    <submittedName>
        <fullName evidence="3">Putative DC1, Zinc finger, RING/FYVE/PHD-type</fullName>
    </submittedName>
</protein>
<accession>A0A251SZ37</accession>
<dbReference type="InParanoid" id="A0A251SZ37"/>
<name>A0A251SZ37_HELAN</name>
<dbReference type="PANTHER" id="PTHR32410:SF161">
    <property type="entry name" value="DC1, ZINC FINGER, RING_FYVE_PHD-TYPE-RELATED"/>
    <property type="match status" value="1"/>
</dbReference>
<dbReference type="AlphaFoldDB" id="A0A251SZ37"/>
<keyword evidence="4" id="KW-1185">Reference proteome</keyword>